<dbReference type="Pfam" id="PF00722">
    <property type="entry name" value="Glyco_hydro_16"/>
    <property type="match status" value="1"/>
</dbReference>
<dbReference type="PANTHER" id="PTHR10963:SF55">
    <property type="entry name" value="GLYCOSIDE HYDROLASE FAMILY 16 PROTEIN"/>
    <property type="match status" value="1"/>
</dbReference>
<proteinExistence type="evidence at transcript level"/>
<dbReference type="InterPro" id="IPR013320">
    <property type="entry name" value="ConA-like_dom_sf"/>
</dbReference>
<keyword evidence="6" id="KW-0732">Signal</keyword>
<feature type="compositionally biased region" description="Acidic residues" evidence="5">
    <location>
        <begin position="37"/>
        <end position="46"/>
    </location>
</feature>
<keyword evidence="4" id="KW-0391">Immunity</keyword>
<dbReference type="InterPro" id="IPR000757">
    <property type="entry name" value="Beta-glucanase-like"/>
</dbReference>
<dbReference type="PROSITE" id="PS51969">
    <property type="entry name" value="CBM39"/>
    <property type="match status" value="1"/>
</dbReference>
<feature type="signal peptide" evidence="6">
    <location>
        <begin position="1"/>
        <end position="23"/>
    </location>
</feature>
<comment type="similarity">
    <text evidence="1">Belongs to the glycosyl hydrolase 16 family.</text>
</comment>
<comment type="similarity">
    <text evidence="2">Belongs to the insect beta-1,3-glucan binding protein family.</text>
</comment>
<dbReference type="EMBL" id="FX985264">
    <property type="protein sequence ID" value="BAX07277.1"/>
    <property type="molecule type" value="mRNA"/>
</dbReference>
<dbReference type="Gene3D" id="2.60.40.2140">
    <property type="entry name" value="Beta-1,3-glucan-recognition protein, N-terminal domain"/>
    <property type="match status" value="1"/>
</dbReference>
<dbReference type="Pfam" id="PF15886">
    <property type="entry name" value="CBM39"/>
    <property type="match status" value="1"/>
</dbReference>
<dbReference type="PANTHER" id="PTHR10963">
    <property type="entry name" value="GLYCOSYL HYDROLASE-RELATED"/>
    <property type="match status" value="1"/>
</dbReference>
<evidence type="ECO:0000256" key="1">
    <source>
        <dbReference type="ARBA" id="ARBA00006865"/>
    </source>
</evidence>
<evidence type="ECO:0000256" key="2">
    <source>
        <dbReference type="ARBA" id="ARBA00008781"/>
    </source>
</evidence>
<protein>
    <submittedName>
        <fullName evidence="9">Putative GNBP2 isoform A</fullName>
    </submittedName>
</protein>
<keyword evidence="3" id="KW-0399">Innate immunity</keyword>
<feature type="domain" description="CBM39" evidence="8">
    <location>
        <begin position="63"/>
        <end position="163"/>
    </location>
</feature>
<evidence type="ECO:0000259" key="8">
    <source>
        <dbReference type="PROSITE" id="PS51969"/>
    </source>
</evidence>
<dbReference type="PROSITE" id="PS51762">
    <property type="entry name" value="GH16_2"/>
    <property type="match status" value="1"/>
</dbReference>
<reference evidence="9" key="1">
    <citation type="journal article" date="2017" name="PLoS ONE">
        <title>Caste-, sex-, and age-dependent expression of immune-related genes in a Japanese subterranean termite, Reticulitermes speratus.</title>
        <authorList>
            <person name="Mitaka Y."/>
            <person name="Kobayashi K."/>
            <person name="Matsuura K."/>
        </authorList>
    </citation>
    <scope>NUCLEOTIDE SEQUENCE</scope>
    <source>
        <tissue evidence="9">Whole body</tissue>
    </source>
</reference>
<dbReference type="GO" id="GO:0045087">
    <property type="term" value="P:innate immune response"/>
    <property type="evidence" value="ECO:0007669"/>
    <property type="project" value="UniProtKB-KW"/>
</dbReference>
<sequence length="519" mass="58302">MQLACAYVSCGLVLLFLPSFVTGETNSTHNATKNADDEVFESDAEQNDTYSEHMSPHLENGKSELPPVVVQQLCPRGLRMWIPGLPEIRFVGFHVSINNPLHGATPSEYSGDLGRPTNGRWQFDIPDLYMQKGDQVYYWLHFVVGNRSWLVTDLTWTAPDVPCSSDNSSATYHCKISASKIPKGNTCSGQLLFEDNFDVFDLETWHHEVSASGGRHSEFQVFVNNRSNSFVQDGKLHLRATLTRDVLGEEVLYNGILDLRGSTLSAEECTNPANNGCYKQALGAQILNPVMSAQLQTSGSFTFQYGIVKMRAKMPRGDWLWPAVYLLPYRNAYGSWPGSGQMIIVQSRGNALYSANGEPMGTQRAEVAVHFGPGQGRFIKQHINCEDGKGWDSDFHEYELEWTPEHIKFSIDDKSVLNVMPTMDGGFWIAGGFSKDFANNIYRYGSMMAPFDQQFSLVISLAVGGLSDYFPDNADQKPWNNTSPTATLDFWERKDEWYPSWEGEDSDFQVDYIQVWALP</sequence>
<name>A0A1V1G110_9NEOP</name>
<evidence type="ECO:0000313" key="9">
    <source>
        <dbReference type="EMBL" id="BAX07277.1"/>
    </source>
</evidence>
<organism evidence="9">
    <name type="scientific">Reticulitermes speratus</name>
    <dbReference type="NCBI Taxonomy" id="60591"/>
    <lineage>
        <taxon>Eukaryota</taxon>
        <taxon>Metazoa</taxon>
        <taxon>Ecdysozoa</taxon>
        <taxon>Arthropoda</taxon>
        <taxon>Hexapoda</taxon>
        <taxon>Insecta</taxon>
        <taxon>Pterygota</taxon>
        <taxon>Neoptera</taxon>
        <taxon>Polyneoptera</taxon>
        <taxon>Dictyoptera</taxon>
        <taxon>Blattodea</taxon>
        <taxon>Blattoidea</taxon>
        <taxon>Termitoidae</taxon>
        <taxon>Rhinotermitidae</taxon>
        <taxon>Reticulitermes</taxon>
        <taxon>Frontotermes</taxon>
    </lineage>
</organism>
<dbReference type="AlphaFoldDB" id="A0A1V1G110"/>
<evidence type="ECO:0000256" key="4">
    <source>
        <dbReference type="ARBA" id="ARBA00022859"/>
    </source>
</evidence>
<feature type="domain" description="GH16" evidence="7">
    <location>
        <begin position="154"/>
        <end position="519"/>
    </location>
</feature>
<gene>
    <name evidence="9" type="primary">GNBP2A</name>
</gene>
<dbReference type="InterPro" id="IPR050546">
    <property type="entry name" value="Glycosyl_Hydrlase_16"/>
</dbReference>
<evidence type="ECO:0000256" key="5">
    <source>
        <dbReference type="SAM" id="MobiDB-lite"/>
    </source>
</evidence>
<dbReference type="InterPro" id="IPR043030">
    <property type="entry name" value="BGBP_N_sf"/>
</dbReference>
<dbReference type="InterPro" id="IPR031756">
    <property type="entry name" value="BGBP_N"/>
</dbReference>
<dbReference type="Gene3D" id="2.60.120.200">
    <property type="match status" value="1"/>
</dbReference>
<accession>A0A1V1G110</accession>
<feature type="region of interest" description="Disordered" evidence="5">
    <location>
        <begin position="26"/>
        <end position="61"/>
    </location>
</feature>
<dbReference type="GO" id="GO:0005975">
    <property type="term" value="P:carbohydrate metabolic process"/>
    <property type="evidence" value="ECO:0007669"/>
    <property type="project" value="InterPro"/>
</dbReference>
<dbReference type="GO" id="GO:0030246">
    <property type="term" value="F:carbohydrate binding"/>
    <property type="evidence" value="ECO:0007669"/>
    <property type="project" value="InterPro"/>
</dbReference>
<feature type="compositionally biased region" description="Basic and acidic residues" evidence="5">
    <location>
        <begin position="50"/>
        <end position="61"/>
    </location>
</feature>
<dbReference type="SUPFAM" id="SSF49899">
    <property type="entry name" value="Concanavalin A-like lectins/glucanases"/>
    <property type="match status" value="1"/>
</dbReference>
<evidence type="ECO:0000256" key="6">
    <source>
        <dbReference type="SAM" id="SignalP"/>
    </source>
</evidence>
<feature type="chain" id="PRO_5012979513" evidence="6">
    <location>
        <begin position="24"/>
        <end position="519"/>
    </location>
</feature>
<evidence type="ECO:0000256" key="3">
    <source>
        <dbReference type="ARBA" id="ARBA00022588"/>
    </source>
</evidence>
<evidence type="ECO:0000259" key="7">
    <source>
        <dbReference type="PROSITE" id="PS51762"/>
    </source>
</evidence>
<dbReference type="GO" id="GO:0004553">
    <property type="term" value="F:hydrolase activity, hydrolyzing O-glycosyl compounds"/>
    <property type="evidence" value="ECO:0007669"/>
    <property type="project" value="InterPro"/>
</dbReference>